<name>A0AAD3SGW6_NEPGR</name>
<comment type="caution">
    <text evidence="1">The sequence shown here is derived from an EMBL/GenBank/DDBJ whole genome shotgun (WGS) entry which is preliminary data.</text>
</comment>
<organism evidence="1 2">
    <name type="scientific">Nepenthes gracilis</name>
    <name type="common">Slender pitcher plant</name>
    <dbReference type="NCBI Taxonomy" id="150966"/>
    <lineage>
        <taxon>Eukaryota</taxon>
        <taxon>Viridiplantae</taxon>
        <taxon>Streptophyta</taxon>
        <taxon>Embryophyta</taxon>
        <taxon>Tracheophyta</taxon>
        <taxon>Spermatophyta</taxon>
        <taxon>Magnoliopsida</taxon>
        <taxon>eudicotyledons</taxon>
        <taxon>Gunneridae</taxon>
        <taxon>Pentapetalae</taxon>
        <taxon>Caryophyllales</taxon>
        <taxon>Nepenthaceae</taxon>
        <taxon>Nepenthes</taxon>
    </lineage>
</organism>
<sequence>MASLPTLKNFVPRFGMKWKELKGLPSLSDVEGLRWPGSKAIFLSHGVSLSPLDVINQGSVYFDYFKLSCRALKAMGLLHLDDRIARMESMSYAKIYVEVGVLPI</sequence>
<dbReference type="AlphaFoldDB" id="A0AAD3SGW6"/>
<reference evidence="1" key="1">
    <citation type="submission" date="2023-05" db="EMBL/GenBank/DDBJ databases">
        <title>Nepenthes gracilis genome sequencing.</title>
        <authorList>
            <person name="Fukushima K."/>
        </authorList>
    </citation>
    <scope>NUCLEOTIDE SEQUENCE</scope>
    <source>
        <strain evidence="1">SING2019-196</strain>
    </source>
</reference>
<protein>
    <submittedName>
        <fullName evidence="1">Uncharacterized protein</fullName>
    </submittedName>
</protein>
<dbReference type="EMBL" id="BSYO01000010">
    <property type="protein sequence ID" value="GMH10585.1"/>
    <property type="molecule type" value="Genomic_DNA"/>
</dbReference>
<accession>A0AAD3SGW6</accession>
<evidence type="ECO:0000313" key="1">
    <source>
        <dbReference type="EMBL" id="GMH10585.1"/>
    </source>
</evidence>
<proteinExistence type="predicted"/>
<gene>
    <name evidence="1" type="ORF">Nepgr_012426</name>
</gene>
<dbReference type="Proteomes" id="UP001279734">
    <property type="component" value="Unassembled WGS sequence"/>
</dbReference>
<evidence type="ECO:0000313" key="2">
    <source>
        <dbReference type="Proteomes" id="UP001279734"/>
    </source>
</evidence>
<keyword evidence="2" id="KW-1185">Reference proteome</keyword>